<dbReference type="InterPro" id="IPR040171">
    <property type="entry name" value="USBP1-like"/>
</dbReference>
<dbReference type="PANTHER" id="PTHR23347:SF5">
    <property type="entry name" value="HARMONIN-BINDING PROTEIN USHBP1"/>
    <property type="match status" value="1"/>
</dbReference>
<evidence type="ECO:0000313" key="4">
    <source>
        <dbReference type="Proteomes" id="UP000627253"/>
    </source>
</evidence>
<protein>
    <submittedName>
        <fullName evidence="3">CRCM protein</fullName>
    </submittedName>
</protein>
<keyword evidence="4" id="KW-1185">Reference proteome</keyword>
<sequence>LGAMLCLSPLQDQPQCHDSAQPHAPLSPQPSEGASREQEERAQQLQGCLARLQEVNRALAGALQDCKSDAEQLSMVLGQHEARSTALRLALRC</sequence>
<evidence type="ECO:0000256" key="1">
    <source>
        <dbReference type="SAM" id="MobiDB-lite"/>
    </source>
</evidence>
<dbReference type="EMBL" id="WAAF01010218">
    <property type="protein sequence ID" value="NXX44543.1"/>
    <property type="molecule type" value="Genomic_DNA"/>
</dbReference>
<feature type="non-terminal residue" evidence="3">
    <location>
        <position position="1"/>
    </location>
</feature>
<reference evidence="3" key="1">
    <citation type="submission" date="2020-02" db="EMBL/GenBank/DDBJ databases">
        <title>Bird 10,000 Genomes (B10K) Project - Family phase.</title>
        <authorList>
            <person name="Zhang G."/>
        </authorList>
    </citation>
    <scope>NUCLEOTIDE SEQUENCE</scope>
    <source>
        <strain evidence="3">B10K-DU-002-37</strain>
        <tissue evidence="3">Muscle</tissue>
    </source>
</reference>
<proteinExistence type="predicted"/>
<evidence type="ECO:0000259" key="2">
    <source>
        <dbReference type="Pfam" id="PF10506"/>
    </source>
</evidence>
<dbReference type="Proteomes" id="UP000627253">
    <property type="component" value="Unassembled WGS sequence"/>
</dbReference>
<dbReference type="Pfam" id="PF10506">
    <property type="entry name" value="USHBP1_PDZ-bd"/>
    <property type="match status" value="1"/>
</dbReference>
<name>A0A852ILZ1_9PICI</name>
<feature type="region of interest" description="Disordered" evidence="1">
    <location>
        <begin position="12"/>
        <end position="43"/>
    </location>
</feature>
<accession>A0A852ILZ1</accession>
<comment type="caution">
    <text evidence="3">The sequence shown here is derived from an EMBL/GenBank/DDBJ whole genome shotgun (WGS) entry which is preliminary data.</text>
</comment>
<dbReference type="InterPro" id="IPR019536">
    <property type="entry name" value="USHBP1_PDZ-bd"/>
</dbReference>
<feature type="domain" description="Harmonin-binding protein USHBP1 PDZ-binding" evidence="2">
    <location>
        <begin position="44"/>
        <end position="93"/>
    </location>
</feature>
<dbReference type="PANTHER" id="PTHR23347">
    <property type="entry name" value="COLORECTAL MUTANT CANCER PROTEIN MCC PROTEIN -RELATED"/>
    <property type="match status" value="1"/>
</dbReference>
<dbReference type="AlphaFoldDB" id="A0A852ILZ1"/>
<gene>
    <name evidence="3" type="primary">Mcc</name>
    <name evidence="3" type="ORF">TRILEU_R15957</name>
</gene>
<dbReference type="OrthoDB" id="6256369at2759"/>
<feature type="non-terminal residue" evidence="3">
    <location>
        <position position="93"/>
    </location>
</feature>
<organism evidence="3 4">
    <name type="scientific">Tricholaema leucomelas</name>
    <name type="common">pied barbet</name>
    <dbReference type="NCBI Taxonomy" id="240729"/>
    <lineage>
        <taxon>Eukaryota</taxon>
        <taxon>Metazoa</taxon>
        <taxon>Chordata</taxon>
        <taxon>Craniata</taxon>
        <taxon>Vertebrata</taxon>
        <taxon>Euteleostomi</taxon>
        <taxon>Archelosauria</taxon>
        <taxon>Archosauria</taxon>
        <taxon>Dinosauria</taxon>
        <taxon>Saurischia</taxon>
        <taxon>Theropoda</taxon>
        <taxon>Coelurosauria</taxon>
        <taxon>Aves</taxon>
        <taxon>Neognathae</taxon>
        <taxon>Neoaves</taxon>
        <taxon>Telluraves</taxon>
        <taxon>Coraciimorphae</taxon>
        <taxon>Piciformes</taxon>
        <taxon>Lybiidae</taxon>
        <taxon>Tricholaema lacrymosa</taxon>
    </lineage>
</organism>
<evidence type="ECO:0000313" key="3">
    <source>
        <dbReference type="EMBL" id="NXX44543.1"/>
    </source>
</evidence>